<feature type="transmembrane region" description="Helical" evidence="1">
    <location>
        <begin position="342"/>
        <end position="358"/>
    </location>
</feature>
<dbReference type="InterPro" id="IPR010640">
    <property type="entry name" value="Low_temperature_requirement_A"/>
</dbReference>
<feature type="transmembrane region" description="Helical" evidence="1">
    <location>
        <begin position="82"/>
        <end position="103"/>
    </location>
</feature>
<proteinExistence type="predicted"/>
<sequence length="397" mass="43280">MSPSRWSLRARINGEDHRVTPKELLFDVVYVFAFIQVTDWIAKEFTWRATAEGLTVLAILWWVWISWAWLGNVMRADKGLPLAGFIVSMVAVFGLTITIPDLWEAEGGGLAPLAFTGFYVLIRVIHAAVFFWGARDDARIRRQILLSTAAWIPAAGLLMAGALAEPQERLYWWIGTVALDIVATWVLSVKGPGWKVHSGEHFAERFDLVVILAIGESVLAVGITAAGIDLNPELMAIALLGVLIAIALWWPYFKDVGPTLENALKEADAEHRNDLARDAYTYLHLPLIMGILLVSAGNKGAVTAIELEQPSGDSALLMAGGAALVALTCALLMRLAGGTSRWLVASAVFFALAMLWMPQIDPTIATLVTIVVLSTVGWLTPATRNRKSVTIASNEEN</sequence>
<reference evidence="2" key="1">
    <citation type="submission" date="2023-06" db="EMBL/GenBank/DDBJ databases">
        <title>Egi l300058.</title>
        <authorList>
            <person name="Gao L."/>
            <person name="Fang B.-Z."/>
            <person name="Li W.-J."/>
        </authorList>
    </citation>
    <scope>NUCLEOTIDE SEQUENCE</scope>
    <source>
        <strain evidence="2">EGI L300058</strain>
    </source>
</reference>
<feature type="transmembrane region" description="Helical" evidence="1">
    <location>
        <begin position="316"/>
        <end position="335"/>
    </location>
</feature>
<evidence type="ECO:0000313" key="2">
    <source>
        <dbReference type="EMBL" id="MDN4480294.1"/>
    </source>
</evidence>
<dbReference type="EMBL" id="JAUHQA010000001">
    <property type="protein sequence ID" value="MDN4480294.1"/>
    <property type="molecule type" value="Genomic_DNA"/>
</dbReference>
<keyword evidence="1" id="KW-0812">Transmembrane</keyword>
<feature type="transmembrane region" description="Helical" evidence="1">
    <location>
        <begin position="109"/>
        <end position="132"/>
    </location>
</feature>
<evidence type="ECO:0000313" key="3">
    <source>
        <dbReference type="Proteomes" id="UP001172708"/>
    </source>
</evidence>
<dbReference type="Pfam" id="PF06772">
    <property type="entry name" value="LtrA"/>
    <property type="match status" value="1"/>
</dbReference>
<accession>A0ABT8GG02</accession>
<feature type="transmembrane region" description="Helical" evidence="1">
    <location>
        <begin position="54"/>
        <end position="70"/>
    </location>
</feature>
<organism evidence="2 3">
    <name type="scientific">Demequina muriae</name>
    <dbReference type="NCBI Taxonomy" id="3051664"/>
    <lineage>
        <taxon>Bacteria</taxon>
        <taxon>Bacillati</taxon>
        <taxon>Actinomycetota</taxon>
        <taxon>Actinomycetes</taxon>
        <taxon>Micrococcales</taxon>
        <taxon>Demequinaceae</taxon>
        <taxon>Demequina</taxon>
    </lineage>
</organism>
<gene>
    <name evidence="2" type="ORF">QQX02_05075</name>
</gene>
<name>A0ABT8GG02_9MICO</name>
<dbReference type="Proteomes" id="UP001172708">
    <property type="component" value="Unassembled WGS sequence"/>
</dbReference>
<keyword evidence="1" id="KW-1133">Transmembrane helix</keyword>
<dbReference type="PANTHER" id="PTHR36840:SF1">
    <property type="entry name" value="BLL5714 PROTEIN"/>
    <property type="match status" value="1"/>
</dbReference>
<feature type="transmembrane region" description="Helical" evidence="1">
    <location>
        <begin position="279"/>
        <end position="296"/>
    </location>
</feature>
<feature type="transmembrane region" description="Helical" evidence="1">
    <location>
        <begin position="234"/>
        <end position="253"/>
    </location>
</feature>
<feature type="transmembrane region" description="Helical" evidence="1">
    <location>
        <begin position="208"/>
        <end position="228"/>
    </location>
</feature>
<comment type="caution">
    <text evidence="2">The sequence shown here is derived from an EMBL/GenBank/DDBJ whole genome shotgun (WGS) entry which is preliminary data.</text>
</comment>
<evidence type="ECO:0000256" key="1">
    <source>
        <dbReference type="SAM" id="Phobius"/>
    </source>
</evidence>
<keyword evidence="3" id="KW-1185">Reference proteome</keyword>
<dbReference type="PANTHER" id="PTHR36840">
    <property type="entry name" value="BLL5714 PROTEIN"/>
    <property type="match status" value="1"/>
</dbReference>
<keyword evidence="1" id="KW-0472">Membrane</keyword>
<feature type="transmembrane region" description="Helical" evidence="1">
    <location>
        <begin position="144"/>
        <end position="164"/>
    </location>
</feature>
<dbReference type="RefSeq" id="WP_301141656.1">
    <property type="nucleotide sequence ID" value="NZ_JAUHQA010000001.1"/>
</dbReference>
<feature type="transmembrane region" description="Helical" evidence="1">
    <location>
        <begin position="364"/>
        <end position="381"/>
    </location>
</feature>
<protein>
    <submittedName>
        <fullName evidence="2">Low temperature requirement protein A</fullName>
    </submittedName>
</protein>
<feature type="transmembrane region" description="Helical" evidence="1">
    <location>
        <begin position="170"/>
        <end position="187"/>
    </location>
</feature>